<feature type="transmembrane region" description="Helical" evidence="1">
    <location>
        <begin position="12"/>
        <end position="30"/>
    </location>
</feature>
<reference evidence="4" key="1">
    <citation type="journal article" date="2012" name="Nat. Biotechnol.">
        <title>Reference genome sequence of the model plant Setaria.</title>
        <authorList>
            <person name="Bennetzen J.L."/>
            <person name="Schmutz J."/>
            <person name="Wang H."/>
            <person name="Percifield R."/>
            <person name="Hawkins J."/>
            <person name="Pontaroli A.C."/>
            <person name="Estep M."/>
            <person name="Feng L."/>
            <person name="Vaughn J.N."/>
            <person name="Grimwood J."/>
            <person name="Jenkins J."/>
            <person name="Barry K."/>
            <person name="Lindquist E."/>
            <person name="Hellsten U."/>
            <person name="Deshpande S."/>
            <person name="Wang X."/>
            <person name="Wu X."/>
            <person name="Mitros T."/>
            <person name="Triplett J."/>
            <person name="Yang X."/>
            <person name="Ye C.Y."/>
            <person name="Mauro-Herrera M."/>
            <person name="Wang L."/>
            <person name="Li P."/>
            <person name="Sharma M."/>
            <person name="Sharma R."/>
            <person name="Ronald P.C."/>
            <person name="Panaud O."/>
            <person name="Kellogg E.A."/>
            <person name="Brutnell T.P."/>
            <person name="Doust A.N."/>
            <person name="Tuskan G.A."/>
            <person name="Rokhsar D."/>
            <person name="Devos K.M."/>
        </authorList>
    </citation>
    <scope>NUCLEOTIDE SEQUENCE [LARGE SCALE GENOMIC DNA]</scope>
    <source>
        <strain evidence="4">cv. Yugu1</strain>
    </source>
</reference>
<dbReference type="PANTHER" id="PTHR11697:SF230">
    <property type="entry name" value="ZINC FINGER, MYM DOMAIN CONTAINING 1"/>
    <property type="match status" value="1"/>
</dbReference>
<organism evidence="3 4">
    <name type="scientific">Setaria italica</name>
    <name type="common">Foxtail millet</name>
    <name type="synonym">Panicum italicum</name>
    <dbReference type="NCBI Taxonomy" id="4555"/>
    <lineage>
        <taxon>Eukaryota</taxon>
        <taxon>Viridiplantae</taxon>
        <taxon>Streptophyta</taxon>
        <taxon>Embryophyta</taxon>
        <taxon>Tracheophyta</taxon>
        <taxon>Spermatophyta</taxon>
        <taxon>Magnoliopsida</taxon>
        <taxon>Liliopsida</taxon>
        <taxon>Poales</taxon>
        <taxon>Poaceae</taxon>
        <taxon>PACMAD clade</taxon>
        <taxon>Panicoideae</taxon>
        <taxon>Panicodae</taxon>
        <taxon>Paniceae</taxon>
        <taxon>Cenchrinae</taxon>
        <taxon>Setaria</taxon>
    </lineage>
</organism>
<reference evidence="3" key="2">
    <citation type="submission" date="2018-08" db="UniProtKB">
        <authorList>
            <consortium name="EnsemblPlants"/>
        </authorList>
    </citation>
    <scope>IDENTIFICATION</scope>
    <source>
        <strain evidence="3">Yugu1</strain>
    </source>
</reference>
<dbReference type="EMBL" id="AGNK02003698">
    <property type="status" value="NOT_ANNOTATED_CDS"/>
    <property type="molecule type" value="Genomic_DNA"/>
</dbReference>
<dbReference type="InParanoid" id="K3YLK3"/>
<evidence type="ECO:0000256" key="1">
    <source>
        <dbReference type="SAM" id="Phobius"/>
    </source>
</evidence>
<dbReference type="InterPro" id="IPR055298">
    <property type="entry name" value="AtLOH3-like"/>
</dbReference>
<protein>
    <recommendedName>
        <fullName evidence="2">HAT C-terminal dimerisation domain-containing protein</fullName>
    </recommendedName>
</protein>
<evidence type="ECO:0000313" key="4">
    <source>
        <dbReference type="Proteomes" id="UP000004995"/>
    </source>
</evidence>
<dbReference type="Pfam" id="PF05699">
    <property type="entry name" value="Dimer_Tnp_hAT"/>
    <property type="match status" value="1"/>
</dbReference>
<feature type="domain" description="HAT C-terminal dimerisation" evidence="2">
    <location>
        <begin position="5"/>
        <end position="51"/>
    </location>
</feature>
<dbReference type="HOGENOM" id="CLU_006175_10_1_1"/>
<dbReference type="eggNOG" id="ENOG502R5BE">
    <property type="taxonomic scope" value="Eukaryota"/>
</dbReference>
<keyword evidence="1" id="KW-1133">Transmembrane helix</keyword>
<dbReference type="AlphaFoldDB" id="K3YLK3"/>
<evidence type="ECO:0000313" key="3">
    <source>
        <dbReference type="EnsemblPlants" id="KQL01339"/>
    </source>
</evidence>
<dbReference type="GO" id="GO:0046983">
    <property type="term" value="F:protein dimerization activity"/>
    <property type="evidence" value="ECO:0007669"/>
    <property type="project" value="InterPro"/>
</dbReference>
<keyword evidence="4" id="KW-1185">Reference proteome</keyword>
<dbReference type="InterPro" id="IPR008906">
    <property type="entry name" value="HATC_C_dom"/>
</dbReference>
<dbReference type="EnsemblPlants" id="KQL01339">
    <property type="protein sequence ID" value="KQL01339"/>
    <property type="gene ID" value="SETIT_015127mg"/>
</dbReference>
<dbReference type="Gramene" id="KQL01339">
    <property type="protein sequence ID" value="KQL01339"/>
    <property type="gene ID" value="SETIT_015127mg"/>
</dbReference>
<evidence type="ECO:0000259" key="2">
    <source>
        <dbReference type="Pfam" id="PF05699"/>
    </source>
</evidence>
<keyword evidence="1" id="KW-0812">Transmembrane</keyword>
<proteinExistence type="predicted"/>
<dbReference type="OMA" id="NIMFPLV"/>
<keyword evidence="1" id="KW-0472">Membrane</keyword>
<accession>K3YLK3</accession>
<name>K3YLK3_SETIT</name>
<dbReference type="Proteomes" id="UP000004995">
    <property type="component" value="Unassembled WGS sequence"/>
</dbReference>
<dbReference type="PANTHER" id="PTHR11697">
    <property type="entry name" value="GENERAL TRANSCRIPTION FACTOR 2-RELATED ZINC FINGER PROTEIN"/>
    <property type="match status" value="1"/>
</dbReference>
<sequence>MVDTNKHLRFPSVYHLLKLILVLPIATALVERCFSAMKIVKPVVRNRIGHEFRNDSTIPNDDVIVCFSQNGWP</sequence>